<accession>A9MNG0</accession>
<dbReference type="HOGENOM" id="CLU_3276232_0_0_6"/>
<proteinExistence type="predicted"/>
<dbReference type="STRING" id="41514.SARI_01077"/>
<dbReference type="KEGG" id="ses:SARI_01077"/>
<dbReference type="Proteomes" id="UP000002084">
    <property type="component" value="Chromosome"/>
</dbReference>
<keyword evidence="2" id="KW-1185">Reference proteome</keyword>
<evidence type="ECO:0000313" key="1">
    <source>
        <dbReference type="EMBL" id="ABX20983.1"/>
    </source>
</evidence>
<sequence length="41" mass="4677">MVKIKLFLIFNANRLKIIDYAEISTSVADRDVDRHNNAGKS</sequence>
<dbReference type="AlphaFoldDB" id="A9MNG0"/>
<protein>
    <submittedName>
        <fullName evidence="1">Uncharacterized protein</fullName>
    </submittedName>
</protein>
<gene>
    <name evidence="1" type="ordered locus">SARI_01077</name>
</gene>
<dbReference type="EMBL" id="CP000880">
    <property type="protein sequence ID" value="ABX20983.1"/>
    <property type="molecule type" value="Genomic_DNA"/>
</dbReference>
<organism evidence="1 2">
    <name type="scientific">Salmonella arizonae (strain ATCC BAA-731 / CDC346-86 / RSK2980)</name>
    <dbReference type="NCBI Taxonomy" id="41514"/>
    <lineage>
        <taxon>Bacteria</taxon>
        <taxon>Pseudomonadati</taxon>
        <taxon>Pseudomonadota</taxon>
        <taxon>Gammaproteobacteria</taxon>
        <taxon>Enterobacterales</taxon>
        <taxon>Enterobacteriaceae</taxon>
        <taxon>Salmonella</taxon>
    </lineage>
</organism>
<name>A9MNG0_SALAR</name>
<evidence type="ECO:0000313" key="2">
    <source>
        <dbReference type="Proteomes" id="UP000002084"/>
    </source>
</evidence>
<reference evidence="1 2" key="1">
    <citation type="submission" date="2007-11" db="EMBL/GenBank/DDBJ databases">
        <authorList>
            <consortium name="The Salmonella enterica serovar Arizonae Genome Sequencing Project"/>
            <person name="McClelland M."/>
            <person name="Sanderson E.K."/>
            <person name="Porwollik S."/>
            <person name="Spieth J."/>
            <person name="Clifton W.S."/>
            <person name="Fulton R."/>
            <person name="Chunyan W."/>
            <person name="Wollam A."/>
            <person name="Shah N."/>
            <person name="Pepin K."/>
            <person name="Bhonagiri V."/>
            <person name="Nash W."/>
            <person name="Johnson M."/>
            <person name="Thiruvilangam P."/>
            <person name="Wilson R."/>
        </authorList>
    </citation>
    <scope>NUCLEOTIDE SEQUENCE [LARGE SCALE GENOMIC DNA]</scope>
    <source>
        <strain evidence="2">ATCC BAA-731 / CDC346-86 / RSK2980</strain>
    </source>
</reference>